<keyword evidence="2" id="KW-1185">Reference proteome</keyword>
<sequence length="71" mass="8299">MKLIAGRLDYLISQLSDLIDQIPDENLEDAWKVMQGVYYDLYILQAIQQSRQNVQPGDTLSREEALQFLHF</sequence>
<accession>K9VZM4</accession>
<dbReference type="OrthoDB" id="488616at2"/>
<evidence type="ECO:0000313" key="1">
    <source>
        <dbReference type="EMBL" id="AFZ12994.1"/>
    </source>
</evidence>
<evidence type="ECO:0000313" key="2">
    <source>
        <dbReference type="Proteomes" id="UP000010472"/>
    </source>
</evidence>
<dbReference type="STRING" id="1173022.Cri9333_2117"/>
<dbReference type="KEGG" id="cep:Cri9333_2117"/>
<protein>
    <submittedName>
        <fullName evidence="1">Uncharacterized protein</fullName>
    </submittedName>
</protein>
<reference evidence="1 2" key="1">
    <citation type="submission" date="2012-06" db="EMBL/GenBank/DDBJ databases">
        <title>Finished chromosome of genome of Crinalium epipsammum PCC 9333.</title>
        <authorList>
            <consortium name="US DOE Joint Genome Institute"/>
            <person name="Gugger M."/>
            <person name="Coursin T."/>
            <person name="Rippka R."/>
            <person name="Tandeau De Marsac N."/>
            <person name="Huntemann M."/>
            <person name="Wei C.-L."/>
            <person name="Han J."/>
            <person name="Detter J.C."/>
            <person name="Han C."/>
            <person name="Tapia R."/>
            <person name="Davenport K."/>
            <person name="Daligault H."/>
            <person name="Erkkila T."/>
            <person name="Gu W."/>
            <person name="Munk A.C.C."/>
            <person name="Teshima H."/>
            <person name="Xu Y."/>
            <person name="Chain P."/>
            <person name="Chen A."/>
            <person name="Krypides N."/>
            <person name="Mavromatis K."/>
            <person name="Markowitz V."/>
            <person name="Szeto E."/>
            <person name="Ivanova N."/>
            <person name="Mikhailova N."/>
            <person name="Ovchinnikova G."/>
            <person name="Pagani I."/>
            <person name="Pati A."/>
            <person name="Goodwin L."/>
            <person name="Peters L."/>
            <person name="Pitluck S."/>
            <person name="Woyke T."/>
            <person name="Kerfeld C."/>
        </authorList>
    </citation>
    <scope>NUCLEOTIDE SEQUENCE [LARGE SCALE GENOMIC DNA]</scope>
    <source>
        <strain evidence="1 2">PCC 9333</strain>
    </source>
</reference>
<name>K9VZM4_9CYAN</name>
<dbReference type="eggNOG" id="ENOG5033HF0">
    <property type="taxonomic scope" value="Bacteria"/>
</dbReference>
<proteinExistence type="predicted"/>
<dbReference type="AlphaFoldDB" id="K9VZM4"/>
<dbReference type="RefSeq" id="WP_015203110.1">
    <property type="nucleotide sequence ID" value="NC_019753.1"/>
</dbReference>
<dbReference type="Proteomes" id="UP000010472">
    <property type="component" value="Chromosome"/>
</dbReference>
<dbReference type="EMBL" id="CP003620">
    <property type="protein sequence ID" value="AFZ12994.1"/>
    <property type="molecule type" value="Genomic_DNA"/>
</dbReference>
<organism evidence="1 2">
    <name type="scientific">Crinalium epipsammum PCC 9333</name>
    <dbReference type="NCBI Taxonomy" id="1173022"/>
    <lineage>
        <taxon>Bacteria</taxon>
        <taxon>Bacillati</taxon>
        <taxon>Cyanobacteriota</taxon>
        <taxon>Cyanophyceae</taxon>
        <taxon>Gomontiellales</taxon>
        <taxon>Gomontiellaceae</taxon>
        <taxon>Crinalium</taxon>
    </lineage>
</organism>
<dbReference type="HOGENOM" id="CLU_189937_0_0_3"/>
<gene>
    <name evidence="1" type="ORF">Cri9333_2117</name>
</gene>